<feature type="chain" id="PRO_5039622655" evidence="1">
    <location>
        <begin position="20"/>
        <end position="66"/>
    </location>
</feature>
<organism evidence="2 3">
    <name type="scientific">Candidatus Thiodiazotropha lotti</name>
    <dbReference type="NCBI Taxonomy" id="2792787"/>
    <lineage>
        <taxon>Bacteria</taxon>
        <taxon>Pseudomonadati</taxon>
        <taxon>Pseudomonadota</taxon>
        <taxon>Gammaproteobacteria</taxon>
        <taxon>Chromatiales</taxon>
        <taxon>Sedimenticolaceae</taxon>
        <taxon>Candidatus Thiodiazotropha</taxon>
    </lineage>
</organism>
<comment type="caution">
    <text evidence="2">The sequence shown here is derived from an EMBL/GenBank/DDBJ whole genome shotgun (WGS) entry which is preliminary data.</text>
</comment>
<dbReference type="Proteomes" id="UP000886687">
    <property type="component" value="Unassembled WGS sequence"/>
</dbReference>
<protein>
    <submittedName>
        <fullName evidence="2">Uncharacterized protein</fullName>
    </submittedName>
</protein>
<gene>
    <name evidence="2" type="ORF">JAZ04_07550</name>
</gene>
<dbReference type="EMBL" id="JAEPDI010000003">
    <property type="protein sequence ID" value="MCG7938698.1"/>
    <property type="molecule type" value="Genomic_DNA"/>
</dbReference>
<keyword evidence="1" id="KW-0732">Signal</keyword>
<evidence type="ECO:0000313" key="3">
    <source>
        <dbReference type="Proteomes" id="UP000886687"/>
    </source>
</evidence>
<evidence type="ECO:0000256" key="1">
    <source>
        <dbReference type="SAM" id="SignalP"/>
    </source>
</evidence>
<feature type="signal peptide" evidence="1">
    <location>
        <begin position="1"/>
        <end position="19"/>
    </location>
</feature>
<proteinExistence type="predicted"/>
<evidence type="ECO:0000313" key="2">
    <source>
        <dbReference type="EMBL" id="MCG7938698.1"/>
    </source>
</evidence>
<sequence length="66" mass="7223">MNKLLIATLLLATTGLVSASTSETLQPKAPTGFDAFYSIEDYNDAFYGDVYKQKTADQTPVVRFGK</sequence>
<dbReference type="AlphaFoldDB" id="A0A9E4K430"/>
<reference evidence="2" key="1">
    <citation type="journal article" date="2021" name="Proc. Natl. Acad. Sci. U.S.A.">
        <title>Global biogeography of chemosynthetic symbionts reveals both localized and globally distributed symbiont groups. .</title>
        <authorList>
            <person name="Osvatic J.T."/>
            <person name="Wilkins L.G.E."/>
            <person name="Leibrecht L."/>
            <person name="Leray M."/>
            <person name="Zauner S."/>
            <person name="Polzin J."/>
            <person name="Camacho Y."/>
            <person name="Gros O."/>
            <person name="van Gils J.A."/>
            <person name="Eisen J.A."/>
            <person name="Petersen J.M."/>
            <person name="Yuen B."/>
        </authorList>
    </citation>
    <scope>NUCLEOTIDE SEQUENCE</scope>
    <source>
        <strain evidence="2">MAGL173</strain>
    </source>
</reference>
<name>A0A9E4K430_9GAMM</name>
<accession>A0A9E4K430</accession>